<keyword evidence="2" id="KW-0436">Ligase</keyword>
<evidence type="ECO:0000313" key="3">
    <source>
        <dbReference type="Proteomes" id="UP000320735"/>
    </source>
</evidence>
<sequence length="467" mass="50033">MTYQPPHVIEIATAVRERRTLAREIIDEALSRISRFQEPFHLFTAILPELSRQQAKAVDARVLKGDDLPLAGVPFAVKDLIDVAGVPTTCGSRAFANHKAAADATVVKKLVDAGAVLLGKLNMHECAFGFTGENAIYGNCPNPWNTERIAGGSSSGSAVAVSLGICGFTLGSDTGGSIRMPAALCNLVGLKPTYGRVSRAGVMPLSWSMDHIGPLARTAEETAVVLGAMAGADGLDESSSASGVPDYSAELGQEVRGLKIGVPRNWFFDSLQPQVAQSVTTAIDRMTALGAKRVKATLPHLPEVLGSHRAIILSEAASAFEPYLRDRPEDFSVDIRTLLQGGQFIPAVDYLKAQRVRRIVRRDWAKEFARFDCLATPASATVATSYGQSKVKLPGGDTPLLNAYLDMTMPFNLSGQPALTVPCGFSNDNLPIGLQLVGAPFSEAMLLRVAHQYQQETAWHHRHPPLG</sequence>
<gene>
    <name evidence="2" type="primary">gatA_2</name>
    <name evidence="2" type="ORF">CA54_31910</name>
</gene>
<dbReference type="InterPro" id="IPR000120">
    <property type="entry name" value="Amidase"/>
</dbReference>
<dbReference type="GO" id="GO:0016874">
    <property type="term" value="F:ligase activity"/>
    <property type="evidence" value="ECO:0007669"/>
    <property type="project" value="UniProtKB-KW"/>
</dbReference>
<dbReference type="GO" id="GO:0016740">
    <property type="term" value="F:transferase activity"/>
    <property type="evidence" value="ECO:0007669"/>
    <property type="project" value="UniProtKB-KW"/>
</dbReference>
<protein>
    <submittedName>
        <fullName evidence="2">Glutamyl-tRNA(Gln) amidotransferase subunit A</fullName>
        <ecNumber evidence="2">6.3.5.-</ecNumber>
    </submittedName>
</protein>
<name>A0A5C6BT27_9PLAN</name>
<dbReference type="InterPro" id="IPR036928">
    <property type="entry name" value="AS_sf"/>
</dbReference>
<dbReference type="EMBL" id="SJPP01000001">
    <property type="protein sequence ID" value="TWU14346.1"/>
    <property type="molecule type" value="Genomic_DNA"/>
</dbReference>
<dbReference type="EC" id="6.3.5.-" evidence="2"/>
<dbReference type="PROSITE" id="PS00571">
    <property type="entry name" value="AMIDASES"/>
    <property type="match status" value="1"/>
</dbReference>
<keyword evidence="3" id="KW-1185">Reference proteome</keyword>
<feature type="domain" description="Amidase" evidence="1">
    <location>
        <begin position="24"/>
        <end position="447"/>
    </location>
</feature>
<keyword evidence="2" id="KW-0808">Transferase</keyword>
<dbReference type="Proteomes" id="UP000320735">
    <property type="component" value="Unassembled WGS sequence"/>
</dbReference>
<dbReference type="InterPro" id="IPR020556">
    <property type="entry name" value="Amidase_CS"/>
</dbReference>
<evidence type="ECO:0000259" key="1">
    <source>
        <dbReference type="Pfam" id="PF01425"/>
    </source>
</evidence>
<proteinExistence type="predicted"/>
<dbReference type="SUPFAM" id="SSF75304">
    <property type="entry name" value="Amidase signature (AS) enzymes"/>
    <property type="match status" value="1"/>
</dbReference>
<evidence type="ECO:0000313" key="2">
    <source>
        <dbReference type="EMBL" id="TWU14346.1"/>
    </source>
</evidence>
<dbReference type="PANTHER" id="PTHR11895">
    <property type="entry name" value="TRANSAMIDASE"/>
    <property type="match status" value="1"/>
</dbReference>
<accession>A0A5C6BT27</accession>
<dbReference type="Pfam" id="PF01425">
    <property type="entry name" value="Amidase"/>
    <property type="match status" value="1"/>
</dbReference>
<organism evidence="2 3">
    <name type="scientific">Symmachiella macrocystis</name>
    <dbReference type="NCBI Taxonomy" id="2527985"/>
    <lineage>
        <taxon>Bacteria</taxon>
        <taxon>Pseudomonadati</taxon>
        <taxon>Planctomycetota</taxon>
        <taxon>Planctomycetia</taxon>
        <taxon>Planctomycetales</taxon>
        <taxon>Planctomycetaceae</taxon>
        <taxon>Symmachiella</taxon>
    </lineage>
</organism>
<dbReference type="PANTHER" id="PTHR11895:SF176">
    <property type="entry name" value="AMIDASE AMID-RELATED"/>
    <property type="match status" value="1"/>
</dbReference>
<dbReference type="Gene3D" id="3.90.1300.10">
    <property type="entry name" value="Amidase signature (AS) domain"/>
    <property type="match status" value="1"/>
</dbReference>
<dbReference type="InterPro" id="IPR023631">
    <property type="entry name" value="Amidase_dom"/>
</dbReference>
<reference evidence="2 3" key="1">
    <citation type="submission" date="2019-02" db="EMBL/GenBank/DDBJ databases">
        <title>Deep-cultivation of Planctomycetes and their phenomic and genomic characterization uncovers novel biology.</title>
        <authorList>
            <person name="Wiegand S."/>
            <person name="Jogler M."/>
            <person name="Boedeker C."/>
            <person name="Pinto D."/>
            <person name="Vollmers J."/>
            <person name="Rivas-Marin E."/>
            <person name="Kohn T."/>
            <person name="Peeters S.H."/>
            <person name="Heuer A."/>
            <person name="Rast P."/>
            <person name="Oberbeckmann S."/>
            <person name="Bunk B."/>
            <person name="Jeske O."/>
            <person name="Meyerdierks A."/>
            <person name="Storesund J.E."/>
            <person name="Kallscheuer N."/>
            <person name="Luecker S."/>
            <person name="Lage O.M."/>
            <person name="Pohl T."/>
            <person name="Merkel B.J."/>
            <person name="Hornburger P."/>
            <person name="Mueller R.-W."/>
            <person name="Bruemmer F."/>
            <person name="Labrenz M."/>
            <person name="Spormann A.M."/>
            <person name="Op Den Camp H."/>
            <person name="Overmann J."/>
            <person name="Amann R."/>
            <person name="Jetten M.S.M."/>
            <person name="Mascher T."/>
            <person name="Medema M.H."/>
            <person name="Devos D.P."/>
            <person name="Kaster A.-K."/>
            <person name="Ovreas L."/>
            <person name="Rohde M."/>
            <person name="Galperin M.Y."/>
            <person name="Jogler C."/>
        </authorList>
    </citation>
    <scope>NUCLEOTIDE SEQUENCE [LARGE SCALE GENOMIC DNA]</scope>
    <source>
        <strain evidence="2 3">CA54</strain>
    </source>
</reference>
<dbReference type="AlphaFoldDB" id="A0A5C6BT27"/>
<comment type="caution">
    <text evidence="2">The sequence shown here is derived from an EMBL/GenBank/DDBJ whole genome shotgun (WGS) entry which is preliminary data.</text>
</comment>
<dbReference type="RefSeq" id="WP_146371627.1">
    <property type="nucleotide sequence ID" value="NZ_SJPP01000001.1"/>
</dbReference>
<dbReference type="OrthoDB" id="9811471at2"/>